<feature type="compositionally biased region" description="Low complexity" evidence="1">
    <location>
        <begin position="59"/>
        <end position="70"/>
    </location>
</feature>
<feature type="compositionally biased region" description="Basic residues" evidence="1">
    <location>
        <begin position="96"/>
        <end position="108"/>
    </location>
</feature>
<name>A0A6J4LHC1_9ACTN</name>
<feature type="compositionally biased region" description="Basic and acidic residues" evidence="1">
    <location>
        <begin position="193"/>
        <end position="203"/>
    </location>
</feature>
<protein>
    <submittedName>
        <fullName evidence="2">ABC transporter, permease protein (Cluster 13, osmolytes)</fullName>
    </submittedName>
</protein>
<accession>A0A6J4LHC1</accession>
<feature type="compositionally biased region" description="Basic residues" evidence="1">
    <location>
        <begin position="1"/>
        <end position="10"/>
    </location>
</feature>
<feature type="non-terminal residue" evidence="2">
    <location>
        <position position="212"/>
    </location>
</feature>
<feature type="compositionally biased region" description="Low complexity" evidence="1">
    <location>
        <begin position="34"/>
        <end position="49"/>
    </location>
</feature>
<evidence type="ECO:0000256" key="1">
    <source>
        <dbReference type="SAM" id="MobiDB-lite"/>
    </source>
</evidence>
<feature type="non-terminal residue" evidence="2">
    <location>
        <position position="1"/>
    </location>
</feature>
<organism evidence="2">
    <name type="scientific">uncultured Nocardioidaceae bacterium</name>
    <dbReference type="NCBI Taxonomy" id="253824"/>
    <lineage>
        <taxon>Bacteria</taxon>
        <taxon>Bacillati</taxon>
        <taxon>Actinomycetota</taxon>
        <taxon>Actinomycetes</taxon>
        <taxon>Propionibacteriales</taxon>
        <taxon>Nocardioidaceae</taxon>
        <taxon>environmental samples</taxon>
    </lineage>
</organism>
<proteinExistence type="predicted"/>
<evidence type="ECO:0000313" key="2">
    <source>
        <dbReference type="EMBL" id="CAA9332280.1"/>
    </source>
</evidence>
<sequence>DLGAGARRRGAPPDLGARGARRRPPAPRAGPGGPARLARAAPRLALRPPGGRHRAALHRAVAGAVHPHAAGPRDHDPRPAQRRGGDDDLHGGAAHPHGRRRTRRRPRPRDRGGDGDGGRAAATTRHRRAAPRRTGDLCRAPRRRGEQRQHRQRGCGHRRQPARVAVHRRLPAQLRRPDRHRAGGMRPAGARPRRADPGCHPARDPVAAGGPL</sequence>
<gene>
    <name evidence="2" type="ORF">AVDCRST_MAG36-994</name>
</gene>
<feature type="region of interest" description="Disordered" evidence="1">
    <location>
        <begin position="1"/>
        <end position="212"/>
    </location>
</feature>
<feature type="compositionally biased region" description="Basic and acidic residues" evidence="1">
    <location>
        <begin position="71"/>
        <end position="90"/>
    </location>
</feature>
<reference evidence="2" key="1">
    <citation type="submission" date="2020-02" db="EMBL/GenBank/DDBJ databases">
        <authorList>
            <person name="Meier V. D."/>
        </authorList>
    </citation>
    <scope>NUCLEOTIDE SEQUENCE</scope>
    <source>
        <strain evidence="2">AVDCRST_MAG36</strain>
    </source>
</reference>
<feature type="compositionally biased region" description="Basic residues" evidence="1">
    <location>
        <begin position="150"/>
        <end position="170"/>
    </location>
</feature>
<dbReference type="EMBL" id="CADCUH010000061">
    <property type="protein sequence ID" value="CAA9332280.1"/>
    <property type="molecule type" value="Genomic_DNA"/>
</dbReference>
<dbReference type="AlphaFoldDB" id="A0A6J4LHC1"/>